<evidence type="ECO:0008006" key="3">
    <source>
        <dbReference type="Google" id="ProtNLM"/>
    </source>
</evidence>
<dbReference type="EMBL" id="CP019445">
    <property type="protein sequence ID" value="APZ05950.1"/>
    <property type="molecule type" value="Genomic_DNA"/>
</dbReference>
<keyword evidence="2" id="KW-1185">Reference proteome</keyword>
<organism evidence="1 2">
    <name type="scientific">Kosakonia cowanii JCM 10956 = DSM 18146</name>
    <dbReference type="NCBI Taxonomy" id="1300165"/>
    <lineage>
        <taxon>Bacteria</taxon>
        <taxon>Pseudomonadati</taxon>
        <taxon>Pseudomonadota</taxon>
        <taxon>Gammaproteobacteria</taxon>
        <taxon>Enterobacterales</taxon>
        <taxon>Enterobacteriaceae</taxon>
        <taxon>Kosakonia</taxon>
    </lineage>
</organism>
<proteinExistence type="predicted"/>
<dbReference type="Pfam" id="PF04393">
    <property type="entry name" value="DUF535"/>
    <property type="match status" value="1"/>
</dbReference>
<dbReference type="InterPro" id="IPR007488">
    <property type="entry name" value="DUF535"/>
</dbReference>
<dbReference type="Proteomes" id="UP000187148">
    <property type="component" value="Chromosome"/>
</dbReference>
<evidence type="ECO:0000313" key="2">
    <source>
        <dbReference type="Proteomes" id="UP000187148"/>
    </source>
</evidence>
<dbReference type="KEGG" id="kco:BWI95_13290"/>
<evidence type="ECO:0000313" key="1">
    <source>
        <dbReference type="EMBL" id="APZ05950.1"/>
    </source>
</evidence>
<dbReference type="AlphaFoldDB" id="A0A807LIS2"/>
<dbReference type="GO" id="GO:0006974">
    <property type="term" value="P:DNA damage response"/>
    <property type="evidence" value="ECO:0007669"/>
    <property type="project" value="TreeGrafter"/>
</dbReference>
<dbReference type="PANTHER" id="PTHR38785:SF1">
    <property type="entry name" value="HOMOLOG OF VIRK"/>
    <property type="match status" value="1"/>
</dbReference>
<name>A0A807LIS2_9ENTR</name>
<accession>A0A807LIS2</accession>
<sequence>MSVIATVFEPQRPLPKTAWQLFASLLTGDLVPGPAWEKGSHRRKFLLRSLAMPFATAHFLSRLVDQPHLARKLHMQPGLPCRLHRPWLSVNLTRQQTSEAICWHYDTFNRLLPEGMVSSYLTTSGCTLARLTGKDEQSYSIRLWSDAALDKEGEATLTFYDALETPLARLTFTICPFNGLTTLYIGGLQGPKSHVPHEAIQGATKACHGLFPKRLLVEAAMMLAQYLDVEAIRAVSNETHIYQSLRYRKKKLRQLHADYNSFWESLGGVVDGQRDFVLPLMMPRKPIEEIASKKRAEYRRRYELLDSLQSQTAERCQR</sequence>
<reference evidence="1 2" key="1">
    <citation type="submission" date="2017-01" db="EMBL/GenBank/DDBJ databases">
        <authorList>
            <person name="Cao J.-M."/>
        </authorList>
    </citation>
    <scope>NUCLEOTIDE SEQUENCE [LARGE SCALE GENOMIC DNA]</scope>
    <source>
        <strain evidence="1 2">888-76</strain>
    </source>
</reference>
<dbReference type="PANTHER" id="PTHR38785">
    <property type="entry name" value="HOMOLOG OF VIRK"/>
    <property type="match status" value="1"/>
</dbReference>
<protein>
    <recommendedName>
        <fullName evidence="3">DUF535 domain-containing protein</fullName>
    </recommendedName>
</protein>
<dbReference type="RefSeq" id="WP_076769630.1">
    <property type="nucleotide sequence ID" value="NZ_CP019445.1"/>
</dbReference>
<gene>
    <name evidence="1" type="ORF">BWI95_13290</name>
</gene>